<dbReference type="EMBL" id="CP157947">
    <property type="protein sequence ID" value="XBS71711.1"/>
    <property type="molecule type" value="Genomic_DNA"/>
</dbReference>
<dbReference type="PROSITE" id="PS50110">
    <property type="entry name" value="RESPONSE_REGULATORY"/>
    <property type="match status" value="1"/>
</dbReference>
<keyword evidence="1" id="KW-0597">Phosphoprotein</keyword>
<dbReference type="Gene3D" id="3.40.50.2300">
    <property type="match status" value="1"/>
</dbReference>
<dbReference type="SUPFAM" id="SSF52172">
    <property type="entry name" value="CheY-like"/>
    <property type="match status" value="1"/>
</dbReference>
<feature type="domain" description="Response regulatory" evidence="2">
    <location>
        <begin position="4"/>
        <end position="98"/>
    </location>
</feature>
<sequence>MEHIVSVIDNDTRVRQFLVRLLRSQHFHVADFASVQAFLRRQISPVPSCVIVDINLPATDEDDVVKALVKIGRGFPVIFYHRQRYHPDVGEGDKSRRF</sequence>
<name>A0AAU7QFQ8_9GAMM</name>
<evidence type="ECO:0000256" key="1">
    <source>
        <dbReference type="PROSITE-ProRule" id="PRU00169"/>
    </source>
</evidence>
<organism evidence="3">
    <name type="scientific">Acerihabitans sp. KWT182</name>
    <dbReference type="NCBI Taxonomy" id="3157919"/>
    <lineage>
        <taxon>Bacteria</taxon>
        <taxon>Pseudomonadati</taxon>
        <taxon>Pseudomonadota</taxon>
        <taxon>Gammaproteobacteria</taxon>
        <taxon>Enterobacterales</taxon>
        <taxon>Pectobacteriaceae</taxon>
        <taxon>Acerihabitans</taxon>
    </lineage>
</organism>
<evidence type="ECO:0000259" key="2">
    <source>
        <dbReference type="PROSITE" id="PS50110"/>
    </source>
</evidence>
<proteinExistence type="predicted"/>
<evidence type="ECO:0000313" key="3">
    <source>
        <dbReference type="EMBL" id="XBS71711.1"/>
    </source>
</evidence>
<dbReference type="AlphaFoldDB" id="A0AAU7QFQ8"/>
<dbReference type="GO" id="GO:0000160">
    <property type="term" value="P:phosphorelay signal transduction system"/>
    <property type="evidence" value="ECO:0007669"/>
    <property type="project" value="InterPro"/>
</dbReference>
<dbReference type="InterPro" id="IPR011006">
    <property type="entry name" value="CheY-like_superfamily"/>
</dbReference>
<dbReference type="InterPro" id="IPR001789">
    <property type="entry name" value="Sig_transdc_resp-reg_receiver"/>
</dbReference>
<protein>
    <submittedName>
        <fullName evidence="3">Response regulator</fullName>
    </submittedName>
</protein>
<feature type="modified residue" description="4-aspartylphosphate" evidence="1">
    <location>
        <position position="53"/>
    </location>
</feature>
<gene>
    <name evidence="3" type="ORF">ABK905_12940</name>
</gene>
<reference evidence="3" key="1">
    <citation type="submission" date="2024-06" db="EMBL/GenBank/DDBJ databases">
        <authorList>
            <person name="Coelho C."/>
            <person name="Bento M."/>
            <person name="Garcia E."/>
            <person name="Camelo A."/>
            <person name="Brandao I."/>
            <person name="Espirito Santo C."/>
            <person name="Trovao J."/>
            <person name="Verissimo A."/>
            <person name="Costa J."/>
            <person name="Tiago I."/>
        </authorList>
    </citation>
    <scope>NUCLEOTIDE SEQUENCE</scope>
    <source>
        <strain evidence="3">KWT182</strain>
    </source>
</reference>
<accession>A0AAU7QFQ8</accession>
<dbReference type="Pfam" id="PF00072">
    <property type="entry name" value="Response_reg"/>
    <property type="match status" value="1"/>
</dbReference>